<sequence length="217" mass="24456">MRSLQSVLVCEGRTDEWLLPVLLQRATHAICLETFPGDVEVRDVRVLRADHQIPAEIVAAVLRERGAFDVLLYHHDGAPRRTAEQKIAEVRAALDKAGVTEDCVSVVPVRETEVWILADPRTLAMALSVPEDRVRALVPAQATQAEGVPDPKAVLGQVMRSLVRRHRRVRPDGDDVERYFSEIAENLNIPLLREVPAFGDWWNEMVRALDRLGFRYG</sequence>
<protein>
    <recommendedName>
        <fullName evidence="3">DUF4276 family protein</fullName>
    </recommendedName>
</protein>
<gene>
    <name evidence="1" type="ORF">C1I98_04920</name>
</gene>
<dbReference type="EMBL" id="POUA01000022">
    <property type="protein sequence ID" value="PZG54117.1"/>
    <property type="molecule type" value="Genomic_DNA"/>
</dbReference>
<evidence type="ECO:0000313" key="1">
    <source>
        <dbReference type="EMBL" id="PZG54117.1"/>
    </source>
</evidence>
<name>A0A2W2I7P0_9ACTN</name>
<reference evidence="1 2" key="1">
    <citation type="submission" date="2018-01" db="EMBL/GenBank/DDBJ databases">
        <title>Draft genome sequence of Sphaerisporangium sp. 7K107.</title>
        <authorList>
            <person name="Sahin N."/>
            <person name="Saygin H."/>
            <person name="Ay H."/>
        </authorList>
    </citation>
    <scope>NUCLEOTIDE SEQUENCE [LARGE SCALE GENOMIC DNA]</scope>
    <source>
        <strain evidence="1 2">7K107</strain>
    </source>
</reference>
<comment type="caution">
    <text evidence="1">The sequence shown here is derived from an EMBL/GenBank/DDBJ whole genome shotgun (WGS) entry which is preliminary data.</text>
</comment>
<evidence type="ECO:0008006" key="3">
    <source>
        <dbReference type="Google" id="ProtNLM"/>
    </source>
</evidence>
<dbReference type="RefSeq" id="WP_111165871.1">
    <property type="nucleotide sequence ID" value="NZ_POUA01000022.1"/>
</dbReference>
<dbReference type="InterPro" id="IPR025455">
    <property type="entry name" value="DUF4276"/>
</dbReference>
<proteinExistence type="predicted"/>
<dbReference type="Pfam" id="PF14103">
    <property type="entry name" value="DUF4276"/>
    <property type="match status" value="1"/>
</dbReference>
<organism evidence="1 2">
    <name type="scientific">Spongiactinospora gelatinilytica</name>
    <dbReference type="NCBI Taxonomy" id="2666298"/>
    <lineage>
        <taxon>Bacteria</taxon>
        <taxon>Bacillati</taxon>
        <taxon>Actinomycetota</taxon>
        <taxon>Actinomycetes</taxon>
        <taxon>Streptosporangiales</taxon>
        <taxon>Streptosporangiaceae</taxon>
        <taxon>Spongiactinospora</taxon>
    </lineage>
</organism>
<dbReference type="AlphaFoldDB" id="A0A2W2I7P0"/>
<evidence type="ECO:0000313" key="2">
    <source>
        <dbReference type="Proteomes" id="UP000248544"/>
    </source>
</evidence>
<dbReference type="Proteomes" id="UP000248544">
    <property type="component" value="Unassembled WGS sequence"/>
</dbReference>
<keyword evidence="2" id="KW-1185">Reference proteome</keyword>
<accession>A0A2W2I7P0</accession>